<dbReference type="Gene3D" id="1.20.5.190">
    <property type="match status" value="1"/>
</dbReference>
<evidence type="ECO:0000256" key="3">
    <source>
        <dbReference type="SAM" id="MobiDB-lite"/>
    </source>
</evidence>
<dbReference type="SMART" id="SM00369">
    <property type="entry name" value="LRR_TYP"/>
    <property type="match status" value="5"/>
</dbReference>
<feature type="region of interest" description="Disordered" evidence="3">
    <location>
        <begin position="82"/>
        <end position="113"/>
    </location>
</feature>
<dbReference type="OrthoDB" id="1728874at2759"/>
<dbReference type="PROSITE" id="PS51450">
    <property type="entry name" value="LRR"/>
    <property type="match status" value="3"/>
</dbReference>
<gene>
    <name evidence="4" type="ORF">KIPB_007758</name>
</gene>
<comment type="caution">
    <text evidence="4">The sequence shown here is derived from an EMBL/GenBank/DDBJ whole genome shotgun (WGS) entry which is preliminary data.</text>
</comment>
<feature type="compositionally biased region" description="Basic and acidic residues" evidence="3">
    <location>
        <begin position="92"/>
        <end position="113"/>
    </location>
</feature>
<feature type="compositionally biased region" description="Basic and acidic residues" evidence="3">
    <location>
        <begin position="269"/>
        <end position="281"/>
    </location>
</feature>
<evidence type="ECO:0000256" key="2">
    <source>
        <dbReference type="ARBA" id="ARBA00022737"/>
    </source>
</evidence>
<dbReference type="PANTHER" id="PTHR15454:SF56">
    <property type="entry name" value="PROTEIN PHOSPHATASE 1 REGULATORY SUBUNIT 7-RELATED"/>
    <property type="match status" value="1"/>
</dbReference>
<keyword evidence="5" id="KW-1185">Reference proteome</keyword>
<dbReference type="SUPFAM" id="SSF52058">
    <property type="entry name" value="L domain-like"/>
    <property type="match status" value="1"/>
</dbReference>
<organism evidence="4 5">
    <name type="scientific">Kipferlia bialata</name>
    <dbReference type="NCBI Taxonomy" id="797122"/>
    <lineage>
        <taxon>Eukaryota</taxon>
        <taxon>Metamonada</taxon>
        <taxon>Carpediemonas-like organisms</taxon>
        <taxon>Kipferlia</taxon>
    </lineage>
</organism>
<accession>A0A9K3GKS4</accession>
<protein>
    <submittedName>
        <fullName evidence="4">Uncharacterized protein</fullName>
    </submittedName>
</protein>
<evidence type="ECO:0000256" key="1">
    <source>
        <dbReference type="ARBA" id="ARBA00022614"/>
    </source>
</evidence>
<reference evidence="4 5" key="1">
    <citation type="journal article" date="2018" name="PLoS ONE">
        <title>The draft genome of Kipferlia bialata reveals reductive genome evolution in fornicate parasites.</title>
        <authorList>
            <person name="Tanifuji G."/>
            <person name="Takabayashi S."/>
            <person name="Kume K."/>
            <person name="Takagi M."/>
            <person name="Nakayama T."/>
            <person name="Kamikawa R."/>
            <person name="Inagaki Y."/>
            <person name="Hashimoto T."/>
        </authorList>
    </citation>
    <scope>NUCLEOTIDE SEQUENCE [LARGE SCALE GENOMIC DNA]</scope>
    <source>
        <strain evidence="4">NY0173</strain>
    </source>
</reference>
<dbReference type="SMART" id="SM00015">
    <property type="entry name" value="IQ"/>
    <property type="match status" value="3"/>
</dbReference>
<dbReference type="PROSITE" id="PS50096">
    <property type="entry name" value="IQ"/>
    <property type="match status" value="3"/>
</dbReference>
<dbReference type="Pfam" id="PF00612">
    <property type="entry name" value="IQ"/>
    <property type="match status" value="3"/>
</dbReference>
<feature type="compositionally biased region" description="Low complexity" evidence="3">
    <location>
        <begin position="348"/>
        <end position="361"/>
    </location>
</feature>
<dbReference type="InterPro" id="IPR003591">
    <property type="entry name" value="Leu-rich_rpt_typical-subtyp"/>
</dbReference>
<dbReference type="Pfam" id="PF13855">
    <property type="entry name" value="LRR_8"/>
    <property type="match status" value="1"/>
</dbReference>
<feature type="region of interest" description="Disordered" evidence="3">
    <location>
        <begin position="269"/>
        <end position="514"/>
    </location>
</feature>
<dbReference type="PANTHER" id="PTHR15454">
    <property type="entry name" value="NISCHARIN RELATED"/>
    <property type="match status" value="1"/>
</dbReference>
<evidence type="ECO:0000313" key="5">
    <source>
        <dbReference type="Proteomes" id="UP000265618"/>
    </source>
</evidence>
<proteinExistence type="predicted"/>
<keyword evidence="1" id="KW-0433">Leucine-rich repeat</keyword>
<dbReference type="AlphaFoldDB" id="A0A9K3GKS4"/>
<dbReference type="EMBL" id="BDIP01002251">
    <property type="protein sequence ID" value="GIQ85991.1"/>
    <property type="molecule type" value="Genomic_DNA"/>
</dbReference>
<feature type="compositionally biased region" description="Basic and acidic residues" evidence="3">
    <location>
        <begin position="444"/>
        <end position="476"/>
    </location>
</feature>
<dbReference type="Gene3D" id="3.80.10.10">
    <property type="entry name" value="Ribonuclease Inhibitor"/>
    <property type="match status" value="2"/>
</dbReference>
<name>A0A9K3GKS4_9EUKA</name>
<dbReference type="InterPro" id="IPR000048">
    <property type="entry name" value="IQ_motif_EF-hand-BS"/>
</dbReference>
<dbReference type="InterPro" id="IPR001611">
    <property type="entry name" value="Leu-rich_rpt"/>
</dbReference>
<feature type="compositionally biased region" description="Basic and acidic residues" evidence="3">
    <location>
        <begin position="382"/>
        <end position="412"/>
    </location>
</feature>
<feature type="compositionally biased region" description="Basic and acidic residues" evidence="3">
    <location>
        <begin position="293"/>
        <end position="338"/>
    </location>
</feature>
<sequence length="796" mass="88457">MSGQKADLRDLRLVDVEEIQEHLPPNRRVRTLDLSHNDLASLEPFSGMHLLSKCISLSASNNTLTSCGAMYQLKSLRKMDLSRNRLRTLGPGRDRGHGRERERDRDRGRGWDRERDSLPKLKMLLLSHNMLDTHVLAGASLPSLSLVDLSHNDLGSLPDLRTLSHLQELHVSHCGIDSLSHCYRVPTSLGVLNLSGNPLTHPSTLRHLARLPRLACLSLGSTPLSLVPGDAERERDRRGRVVPGRVQNEVYMLLCQHCPSLIELDDAPFERERERERERETGMSVSESEESEIVERGRERDREAVDWEREPVGTRDSGRIASPRRDRERDRDRDRREPSGYNTPLPLSRSASATGISSASSQRERPTPVSARGHPSPLRHGVGVERERKTERDRVRPLPLSPRERETRDGHRGVSGYPGSPLSYSALSPRERERGAKSPVSPGGRRDRVGDRSAYRRRGDSDRRPRERGRDRERFDGNSSWEVDSRRRGAGYSPRGRERDAAYSPSPSPSPTGLSAYADSLLRVRLDRHASLIQAVYRGHRARSLVSRMPRGAVLPLTLSDHYRCKALCGGEVGCGAMDEGECLYVRVSGGRVDAVSLAAKALAQDRGGRGTDTDADVDATGLPTFGEAEADTPGVTEVDTPTPTHTVPSAVQTEVSSACLLQAWVRGCLVRRRVRTVLVRRGSLGTLLRLAQHPYPHLPLPLAVSVSLSLHLRLHRLQASLSSMSHLVSMREASAATRIQTVWRGYVARKRHPHPPLPCPSPHAILCARVEVCQEGVRRLAEIVAETVSIQTPPQ</sequence>
<evidence type="ECO:0000313" key="4">
    <source>
        <dbReference type="EMBL" id="GIQ85991.1"/>
    </source>
</evidence>
<dbReference type="InterPro" id="IPR032675">
    <property type="entry name" value="LRR_dom_sf"/>
</dbReference>
<keyword evidence="2" id="KW-0677">Repeat</keyword>
<dbReference type="CDD" id="cd23767">
    <property type="entry name" value="IQCD"/>
    <property type="match status" value="2"/>
</dbReference>
<dbReference type="GO" id="GO:0005737">
    <property type="term" value="C:cytoplasm"/>
    <property type="evidence" value="ECO:0007669"/>
    <property type="project" value="TreeGrafter"/>
</dbReference>
<dbReference type="Proteomes" id="UP000265618">
    <property type="component" value="Unassembled WGS sequence"/>
</dbReference>